<dbReference type="InterPro" id="IPR011032">
    <property type="entry name" value="GroES-like_sf"/>
</dbReference>
<feature type="domain" description="Enoyl reductase (ER)" evidence="3">
    <location>
        <begin position="10"/>
        <end position="325"/>
    </location>
</feature>
<keyword evidence="2" id="KW-0560">Oxidoreductase</keyword>
<dbReference type="InterPro" id="IPR020843">
    <property type="entry name" value="ER"/>
</dbReference>
<dbReference type="PANTHER" id="PTHR48106:SF8">
    <property type="entry name" value="OS02G0805600 PROTEIN"/>
    <property type="match status" value="1"/>
</dbReference>
<evidence type="ECO:0000256" key="1">
    <source>
        <dbReference type="ARBA" id="ARBA00022857"/>
    </source>
</evidence>
<evidence type="ECO:0000313" key="5">
    <source>
        <dbReference type="Proteomes" id="UP000322244"/>
    </source>
</evidence>
<dbReference type="GO" id="GO:0016651">
    <property type="term" value="F:oxidoreductase activity, acting on NAD(P)H"/>
    <property type="evidence" value="ECO:0007669"/>
    <property type="project" value="TreeGrafter"/>
</dbReference>
<dbReference type="PANTHER" id="PTHR48106">
    <property type="entry name" value="QUINONE OXIDOREDUCTASE PIG3-RELATED"/>
    <property type="match status" value="1"/>
</dbReference>
<name>A0A5A7SAX1_9NOCA</name>
<dbReference type="EMBL" id="VLNY01000010">
    <property type="protein sequence ID" value="KAA0021371.1"/>
    <property type="molecule type" value="Genomic_DNA"/>
</dbReference>
<dbReference type="GO" id="GO:0070402">
    <property type="term" value="F:NADPH binding"/>
    <property type="evidence" value="ECO:0007669"/>
    <property type="project" value="TreeGrafter"/>
</dbReference>
<dbReference type="Pfam" id="PF00107">
    <property type="entry name" value="ADH_zinc_N"/>
    <property type="match status" value="1"/>
</dbReference>
<keyword evidence="1" id="KW-0521">NADP</keyword>
<dbReference type="SUPFAM" id="SSF50129">
    <property type="entry name" value="GroES-like"/>
    <property type="match status" value="1"/>
</dbReference>
<dbReference type="InterPro" id="IPR013149">
    <property type="entry name" value="ADH-like_C"/>
</dbReference>
<sequence length="330" mass="33632">MYAVTLDGFGGPEVLAWAQVDDLPAPGPGEVTIDVAAAGVNRADVMQRGGFYPPPPGASEILGLEVSGVIAEVGPGVQDWQPGDAVCALLAGGGYAEKVIAPASQLLPVPEGVSLTAAAALPEAAATVWSNLVMTAGLHSGQVLLIHGGASGIGTHAIQVGRALGARVAVTAGSQAKLDRCRELGATTLIDYHDQDFVTVVSDEYSGADVILDIMGGSYLQRNVDTLAEGGQLTIIGLQGGATAELNLGALLSKRGSVHVTNLRRRPAHGPGSKAAIITEVRKHLWPLVSDGTVMPIVSAEVPITDVASAHPLLDSPATVGKVVLTVREP</sequence>
<dbReference type="NCBIfam" id="TIGR02824">
    <property type="entry name" value="quinone_pig3"/>
    <property type="match status" value="1"/>
</dbReference>
<evidence type="ECO:0000259" key="3">
    <source>
        <dbReference type="SMART" id="SM00829"/>
    </source>
</evidence>
<dbReference type="SUPFAM" id="SSF51735">
    <property type="entry name" value="NAD(P)-binding Rossmann-fold domains"/>
    <property type="match status" value="1"/>
</dbReference>
<dbReference type="InterPro" id="IPR013154">
    <property type="entry name" value="ADH-like_N"/>
</dbReference>
<comment type="caution">
    <text evidence="4">The sequence shown here is derived from an EMBL/GenBank/DDBJ whole genome shotgun (WGS) entry which is preliminary data.</text>
</comment>
<dbReference type="InterPro" id="IPR014189">
    <property type="entry name" value="Quinone_OxRdtase_PIG3"/>
</dbReference>
<keyword evidence="5" id="KW-1185">Reference proteome</keyword>
<dbReference type="InterPro" id="IPR036291">
    <property type="entry name" value="NAD(P)-bd_dom_sf"/>
</dbReference>
<evidence type="ECO:0000313" key="4">
    <source>
        <dbReference type="EMBL" id="KAA0021371.1"/>
    </source>
</evidence>
<dbReference type="Gene3D" id="3.40.50.720">
    <property type="entry name" value="NAD(P)-binding Rossmann-like Domain"/>
    <property type="match status" value="1"/>
</dbReference>
<dbReference type="Pfam" id="PF08240">
    <property type="entry name" value="ADH_N"/>
    <property type="match status" value="1"/>
</dbReference>
<reference evidence="4 5" key="1">
    <citation type="submission" date="2019-07" db="EMBL/GenBank/DDBJ databases">
        <title>Rhodococcus cavernicolus sp. nov., isolated from a cave.</title>
        <authorList>
            <person name="Lee S.D."/>
        </authorList>
    </citation>
    <scope>NUCLEOTIDE SEQUENCE [LARGE SCALE GENOMIC DNA]</scope>
    <source>
        <strain evidence="4 5">C1-24</strain>
    </source>
</reference>
<dbReference type="CDD" id="cd05276">
    <property type="entry name" value="p53_inducible_oxidoreductase"/>
    <property type="match status" value="1"/>
</dbReference>
<dbReference type="OrthoDB" id="9780520at2"/>
<dbReference type="RefSeq" id="WP_149431875.1">
    <property type="nucleotide sequence ID" value="NZ_VLNY01000010.1"/>
</dbReference>
<evidence type="ECO:0000256" key="2">
    <source>
        <dbReference type="ARBA" id="ARBA00023002"/>
    </source>
</evidence>
<dbReference type="SMART" id="SM00829">
    <property type="entry name" value="PKS_ER"/>
    <property type="match status" value="1"/>
</dbReference>
<dbReference type="Proteomes" id="UP000322244">
    <property type="component" value="Unassembled WGS sequence"/>
</dbReference>
<dbReference type="AlphaFoldDB" id="A0A5A7SAX1"/>
<dbReference type="Gene3D" id="3.90.180.10">
    <property type="entry name" value="Medium-chain alcohol dehydrogenases, catalytic domain"/>
    <property type="match status" value="1"/>
</dbReference>
<accession>A0A5A7SAX1</accession>
<gene>
    <name evidence="4" type="ORF">FOY51_19175</name>
</gene>
<protein>
    <submittedName>
        <fullName evidence="4">NAD(P)H-quinone oxidoreductase</fullName>
    </submittedName>
</protein>
<proteinExistence type="predicted"/>
<organism evidence="4 5">
    <name type="scientific">Antrihabitans cavernicola</name>
    <dbReference type="NCBI Taxonomy" id="2495913"/>
    <lineage>
        <taxon>Bacteria</taxon>
        <taxon>Bacillati</taxon>
        <taxon>Actinomycetota</taxon>
        <taxon>Actinomycetes</taxon>
        <taxon>Mycobacteriales</taxon>
        <taxon>Nocardiaceae</taxon>
        <taxon>Antrihabitans</taxon>
    </lineage>
</organism>